<evidence type="ECO:0000313" key="10">
    <source>
        <dbReference type="EMBL" id="MBB6729500.1"/>
    </source>
</evidence>
<keyword evidence="4" id="KW-0732">Signal</keyword>
<dbReference type="Pfam" id="PF25198">
    <property type="entry name" value="Spore_GerAC_N"/>
    <property type="match status" value="1"/>
</dbReference>
<dbReference type="NCBIfam" id="TIGR02887">
    <property type="entry name" value="spore_ger_x_C"/>
    <property type="match status" value="1"/>
</dbReference>
<evidence type="ECO:0000256" key="4">
    <source>
        <dbReference type="ARBA" id="ARBA00022729"/>
    </source>
</evidence>
<sequence>MIRLLFRRSVPLVLSLVLSSCTDIVEPNQLAFVLGTSIDPAEGGQIEVGHQIVIPTQKSGPFDGLSESSEGFVVLSATGRDVFEASEKVQKKLSRKLMTSHRILIAISEDFINKNDVSALFDKLNRDPANNERDVTVMIKGSAKQFLTLGHPMEHLSSIAADKEMQVNGLKSFSTRQFIIDSVSEGTRPLLPTLQIQNAKLSSKITTPIAQWSGYAFLNKRLKVKGALNETEGSGVLWMSGKMMSQGLTVPWKDGKGALSFRLTHLRRQIRSGGNPEHVVLTVKAQAYLLENTTSLDMSEVNNKRMAERYVNDQLQKDLQAAMDKVRNWGTDAFGIGEHLHRKHPYWWKKQRDDWDDKFKSLNVTVKADIKLRSSGTSGAQLKP</sequence>
<comment type="caution">
    <text evidence="10">The sequence shown here is derived from an EMBL/GenBank/DDBJ whole genome shotgun (WGS) entry which is preliminary data.</text>
</comment>
<comment type="subcellular location">
    <subcellularLocation>
        <location evidence="1">Membrane</location>
        <topology evidence="1">Lipid-anchor</topology>
    </subcellularLocation>
</comment>
<feature type="domain" description="Spore germination GerAC-like C-terminal" evidence="8">
    <location>
        <begin position="213"/>
        <end position="376"/>
    </location>
</feature>
<dbReference type="InterPro" id="IPR046953">
    <property type="entry name" value="Spore_GerAC-like_C"/>
</dbReference>
<evidence type="ECO:0000259" key="8">
    <source>
        <dbReference type="Pfam" id="PF05504"/>
    </source>
</evidence>
<dbReference type="AlphaFoldDB" id="A0A7X0SGD6"/>
<keyword evidence="3" id="KW-0309">Germination</keyword>
<name>A0A7X0SGD6_9BACL</name>
<keyword evidence="6" id="KW-0564">Palmitate</keyword>
<comment type="similarity">
    <text evidence="2">Belongs to the GerABKC lipoprotein family.</text>
</comment>
<evidence type="ECO:0000256" key="7">
    <source>
        <dbReference type="ARBA" id="ARBA00023288"/>
    </source>
</evidence>
<keyword evidence="11" id="KW-1185">Reference proteome</keyword>
<dbReference type="PANTHER" id="PTHR35789:SF1">
    <property type="entry name" value="SPORE GERMINATION PROTEIN B3"/>
    <property type="match status" value="1"/>
</dbReference>
<dbReference type="InterPro" id="IPR057336">
    <property type="entry name" value="GerAC_N"/>
</dbReference>
<accession>A0A7X0SGD6</accession>
<dbReference type="Pfam" id="PF05504">
    <property type="entry name" value="Spore_GerAC"/>
    <property type="match status" value="1"/>
</dbReference>
<dbReference type="Gene3D" id="3.30.300.210">
    <property type="entry name" value="Nutrient germinant receptor protein C, domain 3"/>
    <property type="match status" value="1"/>
</dbReference>
<proteinExistence type="inferred from homology"/>
<evidence type="ECO:0000256" key="6">
    <source>
        <dbReference type="ARBA" id="ARBA00023139"/>
    </source>
</evidence>
<evidence type="ECO:0000256" key="5">
    <source>
        <dbReference type="ARBA" id="ARBA00023136"/>
    </source>
</evidence>
<dbReference type="InterPro" id="IPR038501">
    <property type="entry name" value="Spore_GerAC_C_sf"/>
</dbReference>
<dbReference type="Proteomes" id="UP000564644">
    <property type="component" value="Unassembled WGS sequence"/>
</dbReference>
<keyword evidence="5" id="KW-0472">Membrane</keyword>
<organism evidence="10 11">
    <name type="scientific">Cohnella zeiphila</name>
    <dbReference type="NCBI Taxonomy" id="2761120"/>
    <lineage>
        <taxon>Bacteria</taxon>
        <taxon>Bacillati</taxon>
        <taxon>Bacillota</taxon>
        <taxon>Bacilli</taxon>
        <taxon>Bacillales</taxon>
        <taxon>Paenibacillaceae</taxon>
        <taxon>Cohnella</taxon>
    </lineage>
</organism>
<gene>
    <name evidence="10" type="ORF">H7C18_01140</name>
</gene>
<feature type="domain" description="Spore germination protein N-terminal" evidence="9">
    <location>
        <begin position="23"/>
        <end position="195"/>
    </location>
</feature>
<dbReference type="RefSeq" id="WP_185127162.1">
    <property type="nucleotide sequence ID" value="NZ_JACJVO010000001.1"/>
</dbReference>
<reference evidence="10 11" key="1">
    <citation type="submission" date="2020-08" db="EMBL/GenBank/DDBJ databases">
        <title>Cohnella phylogeny.</title>
        <authorList>
            <person name="Dunlap C."/>
        </authorList>
    </citation>
    <scope>NUCLEOTIDE SEQUENCE [LARGE SCALE GENOMIC DNA]</scope>
    <source>
        <strain evidence="10 11">CBP 2801</strain>
    </source>
</reference>
<dbReference type="PANTHER" id="PTHR35789">
    <property type="entry name" value="SPORE GERMINATION PROTEIN B3"/>
    <property type="match status" value="1"/>
</dbReference>
<evidence type="ECO:0000256" key="2">
    <source>
        <dbReference type="ARBA" id="ARBA00007886"/>
    </source>
</evidence>
<dbReference type="GO" id="GO:0009847">
    <property type="term" value="P:spore germination"/>
    <property type="evidence" value="ECO:0007669"/>
    <property type="project" value="InterPro"/>
</dbReference>
<evidence type="ECO:0000256" key="3">
    <source>
        <dbReference type="ARBA" id="ARBA00022544"/>
    </source>
</evidence>
<dbReference type="GO" id="GO:0016020">
    <property type="term" value="C:membrane"/>
    <property type="evidence" value="ECO:0007669"/>
    <property type="project" value="UniProtKB-SubCell"/>
</dbReference>
<evidence type="ECO:0000313" key="11">
    <source>
        <dbReference type="Proteomes" id="UP000564644"/>
    </source>
</evidence>
<evidence type="ECO:0000256" key="1">
    <source>
        <dbReference type="ARBA" id="ARBA00004635"/>
    </source>
</evidence>
<protein>
    <submittedName>
        <fullName evidence="10">Ger(X)C family spore germination protein</fullName>
    </submittedName>
</protein>
<dbReference type="PROSITE" id="PS51257">
    <property type="entry name" value="PROKAR_LIPOPROTEIN"/>
    <property type="match status" value="1"/>
</dbReference>
<keyword evidence="7" id="KW-0449">Lipoprotein</keyword>
<dbReference type="EMBL" id="JACJVO010000001">
    <property type="protein sequence ID" value="MBB6729500.1"/>
    <property type="molecule type" value="Genomic_DNA"/>
</dbReference>
<dbReference type="InterPro" id="IPR008844">
    <property type="entry name" value="Spore_GerAC-like"/>
</dbReference>
<evidence type="ECO:0000259" key="9">
    <source>
        <dbReference type="Pfam" id="PF25198"/>
    </source>
</evidence>